<keyword evidence="2" id="KW-1185">Reference proteome</keyword>
<dbReference type="InParanoid" id="A0A194R7F2"/>
<sequence>MSYSKGNTNRTRAQKHQNKTAFKNNLHDTSKKTKILNSLEVTGVCTRCKEIIEWKIKFKKYKPLAAPRKCIGCEQKTVKYAYHVLCTSCASDKKVCAKCNKDINSIQEEESKQNDNENKLKSLLKSLPERKRRTLLRIWKKQDENTSDDKMSQIEDILSKLDMSTDDDWGGSLSSLEESLSGDEINEKRTFSFLLITRWPRSKQPPELPTNEVVVAH</sequence>
<proteinExistence type="predicted"/>
<dbReference type="PANTHER" id="PTHR22876:SF5">
    <property type="entry name" value="CHROMOSOME 9 OPEN READING FRAME 85"/>
    <property type="match status" value="1"/>
</dbReference>
<name>A0A194R7F2_PAPMA</name>
<protein>
    <submittedName>
        <fullName evidence="1">Uncharacterized protein C9orf85-like</fullName>
    </submittedName>
</protein>
<dbReference type="STRING" id="76193.A0A194R7F2"/>
<organism evidence="1 2">
    <name type="scientific">Papilio machaon</name>
    <name type="common">Old World swallowtail butterfly</name>
    <dbReference type="NCBI Taxonomy" id="76193"/>
    <lineage>
        <taxon>Eukaryota</taxon>
        <taxon>Metazoa</taxon>
        <taxon>Ecdysozoa</taxon>
        <taxon>Arthropoda</taxon>
        <taxon>Hexapoda</taxon>
        <taxon>Insecta</taxon>
        <taxon>Pterygota</taxon>
        <taxon>Neoptera</taxon>
        <taxon>Endopterygota</taxon>
        <taxon>Lepidoptera</taxon>
        <taxon>Glossata</taxon>
        <taxon>Ditrysia</taxon>
        <taxon>Papilionoidea</taxon>
        <taxon>Papilionidae</taxon>
        <taxon>Papilioninae</taxon>
        <taxon>Papilio</taxon>
    </lineage>
</organism>
<dbReference type="Proteomes" id="UP000053240">
    <property type="component" value="Unassembled WGS sequence"/>
</dbReference>
<reference evidence="1 2" key="1">
    <citation type="journal article" date="2015" name="Nat. Commun.">
        <title>Outbred genome sequencing and CRISPR/Cas9 gene editing in butterflies.</title>
        <authorList>
            <person name="Li X."/>
            <person name="Fan D."/>
            <person name="Zhang W."/>
            <person name="Liu G."/>
            <person name="Zhang L."/>
            <person name="Zhao L."/>
            <person name="Fang X."/>
            <person name="Chen L."/>
            <person name="Dong Y."/>
            <person name="Chen Y."/>
            <person name="Ding Y."/>
            <person name="Zhao R."/>
            <person name="Feng M."/>
            <person name="Zhu Y."/>
            <person name="Feng Y."/>
            <person name="Jiang X."/>
            <person name="Zhu D."/>
            <person name="Xiang H."/>
            <person name="Feng X."/>
            <person name="Li S."/>
            <person name="Wang J."/>
            <person name="Zhang G."/>
            <person name="Kronforst M.R."/>
            <person name="Wang W."/>
        </authorList>
    </citation>
    <scope>NUCLEOTIDE SEQUENCE [LARGE SCALE GENOMIC DNA]</scope>
    <source>
        <strain evidence="1">Ya'a_city_454_Pm</strain>
        <tissue evidence="1">Whole body</tissue>
    </source>
</reference>
<gene>
    <name evidence="1" type="ORF">RR48_10761</name>
</gene>
<dbReference type="Pfam" id="PF10217">
    <property type="entry name" value="DUF2039"/>
    <property type="match status" value="1"/>
</dbReference>
<dbReference type="AlphaFoldDB" id="A0A194R7F2"/>
<dbReference type="EMBL" id="KQ460615">
    <property type="protein sequence ID" value="KPJ13577.1"/>
    <property type="molecule type" value="Genomic_DNA"/>
</dbReference>
<dbReference type="FunCoup" id="A0A194R7F2">
    <property type="interactions" value="526"/>
</dbReference>
<dbReference type="PANTHER" id="PTHR22876">
    <property type="entry name" value="ZGC:101016"/>
    <property type="match status" value="1"/>
</dbReference>
<accession>A0A194R7F2</accession>
<evidence type="ECO:0000313" key="2">
    <source>
        <dbReference type="Proteomes" id="UP000053240"/>
    </source>
</evidence>
<dbReference type="InterPro" id="IPR019351">
    <property type="entry name" value="DUF2039"/>
</dbReference>
<evidence type="ECO:0000313" key="1">
    <source>
        <dbReference type="EMBL" id="KPJ13577.1"/>
    </source>
</evidence>